<dbReference type="Proteomes" id="UP000282106">
    <property type="component" value="Unassembled WGS sequence"/>
</dbReference>
<dbReference type="GO" id="GO:0043190">
    <property type="term" value="C:ATP-binding cassette (ABC) transporter complex"/>
    <property type="evidence" value="ECO:0007669"/>
    <property type="project" value="InterPro"/>
</dbReference>
<feature type="transmembrane region" description="Helical" evidence="1">
    <location>
        <begin position="249"/>
        <end position="270"/>
    </location>
</feature>
<sequence>MSHARRERILALAALGRGVLARLAVLREVSTLLGEVILAIGRLLRGKARFDRADAWAVVQASGAGALGVVSLVNLLVGAILAFVGAVQLLKFGAGQFVADLVSIATVREMAAVITAVVLSGRTGAAFAARIATMQGNEEVDALKTLGVSPVEFLVLPRVLALTLMTPLLYAYACAVGLLGGWAVSAGMLDLSSHLYWSRSADALAGTHFVLGAGKSLAFGFLVAFAGCFHGLRAGRNAAAVGEATTRAVVSGIVGVIVIDAVFALCAYALDV</sequence>
<evidence type="ECO:0000313" key="3">
    <source>
        <dbReference type="Proteomes" id="UP000282106"/>
    </source>
</evidence>
<dbReference type="AlphaFoldDB" id="A0A3N0V9F2"/>
<feature type="transmembrane region" description="Helical" evidence="1">
    <location>
        <begin position="168"/>
        <end position="189"/>
    </location>
</feature>
<dbReference type="PANTHER" id="PTHR30188:SF3">
    <property type="entry name" value="ABC TRANSPORTER PERMEASE"/>
    <property type="match status" value="1"/>
</dbReference>
<gene>
    <name evidence="2" type="ORF">ED208_09735</name>
</gene>
<comment type="caution">
    <text evidence="2">The sequence shown here is derived from an EMBL/GenBank/DDBJ whole genome shotgun (WGS) entry which is preliminary data.</text>
</comment>
<protein>
    <submittedName>
        <fullName evidence="2">ABC transporter permease</fullName>
    </submittedName>
</protein>
<feature type="transmembrane region" description="Helical" evidence="1">
    <location>
        <begin position="209"/>
        <end position="229"/>
    </location>
</feature>
<keyword evidence="3" id="KW-1185">Reference proteome</keyword>
<evidence type="ECO:0000256" key="1">
    <source>
        <dbReference type="SAM" id="Phobius"/>
    </source>
</evidence>
<keyword evidence="1" id="KW-0812">Transmembrane</keyword>
<dbReference type="RefSeq" id="WP_123211713.1">
    <property type="nucleotide sequence ID" value="NZ_RJVO01000004.1"/>
</dbReference>
<name>A0A3N0V9F2_9GAMM</name>
<dbReference type="EMBL" id="RJVO01000004">
    <property type="protein sequence ID" value="ROH89416.1"/>
    <property type="molecule type" value="Genomic_DNA"/>
</dbReference>
<dbReference type="InterPro" id="IPR030802">
    <property type="entry name" value="Permease_MalE"/>
</dbReference>
<keyword evidence="1" id="KW-0472">Membrane</keyword>
<dbReference type="Pfam" id="PF02405">
    <property type="entry name" value="MlaE"/>
    <property type="match status" value="1"/>
</dbReference>
<dbReference type="InParanoid" id="A0A3N0V9F2"/>
<keyword evidence="1" id="KW-1133">Transmembrane helix</keyword>
<accession>A0A3N0V9F2</accession>
<feature type="transmembrane region" description="Helical" evidence="1">
    <location>
        <begin position="64"/>
        <end position="87"/>
    </location>
</feature>
<proteinExistence type="predicted"/>
<reference evidence="2 3" key="1">
    <citation type="submission" date="2018-10" db="EMBL/GenBank/DDBJ databases">
        <authorList>
            <person name="Chen W.-M."/>
        </authorList>
    </citation>
    <scope>NUCLEOTIDE SEQUENCE [LARGE SCALE GENOMIC DNA]</scope>
    <source>
        <strain evidence="2 3">THS-13</strain>
    </source>
</reference>
<organism evidence="2 3">
    <name type="scientific">Stagnimonas aquatica</name>
    <dbReference type="NCBI Taxonomy" id="2689987"/>
    <lineage>
        <taxon>Bacteria</taxon>
        <taxon>Pseudomonadati</taxon>
        <taxon>Pseudomonadota</taxon>
        <taxon>Gammaproteobacteria</taxon>
        <taxon>Nevskiales</taxon>
        <taxon>Nevskiaceae</taxon>
        <taxon>Stagnimonas</taxon>
    </lineage>
</organism>
<dbReference type="PANTHER" id="PTHR30188">
    <property type="entry name" value="ABC TRANSPORTER PERMEASE PROTEIN-RELATED"/>
    <property type="match status" value="1"/>
</dbReference>
<evidence type="ECO:0000313" key="2">
    <source>
        <dbReference type="EMBL" id="ROH89416.1"/>
    </source>
</evidence>
<dbReference type="GO" id="GO:0005548">
    <property type="term" value="F:phospholipid transporter activity"/>
    <property type="evidence" value="ECO:0007669"/>
    <property type="project" value="TreeGrafter"/>
</dbReference>